<dbReference type="InterPro" id="IPR016186">
    <property type="entry name" value="C-type_lectin-like/link_sf"/>
</dbReference>
<dbReference type="PROSITE" id="PS00615">
    <property type="entry name" value="C_TYPE_LECTIN_1"/>
    <property type="match status" value="1"/>
</dbReference>
<dbReference type="InterPro" id="IPR001304">
    <property type="entry name" value="C-type_lectin-like"/>
</dbReference>
<dbReference type="Pfam" id="PF00059">
    <property type="entry name" value="Lectin_C"/>
    <property type="match status" value="1"/>
</dbReference>
<dbReference type="Gene3D" id="3.10.100.10">
    <property type="entry name" value="Mannose-Binding Protein A, subunit A"/>
    <property type="match status" value="1"/>
</dbReference>
<dbReference type="SMART" id="SM00034">
    <property type="entry name" value="CLECT"/>
    <property type="match status" value="1"/>
</dbReference>
<feature type="signal peptide" evidence="3">
    <location>
        <begin position="1"/>
        <end position="20"/>
    </location>
</feature>
<dbReference type="InterPro" id="IPR021655">
    <property type="entry name" value="Put_metal-bd"/>
</dbReference>
<accession>A0A0K1EAI6</accession>
<evidence type="ECO:0000256" key="2">
    <source>
        <dbReference type="SAM" id="MobiDB-lite"/>
    </source>
</evidence>
<organism evidence="5 6">
    <name type="scientific">Chondromyces crocatus</name>
    <dbReference type="NCBI Taxonomy" id="52"/>
    <lineage>
        <taxon>Bacteria</taxon>
        <taxon>Pseudomonadati</taxon>
        <taxon>Myxococcota</taxon>
        <taxon>Polyangia</taxon>
        <taxon>Polyangiales</taxon>
        <taxon>Polyangiaceae</taxon>
        <taxon>Chondromyces</taxon>
    </lineage>
</organism>
<sequence>MRCHPLATLPFLLTFALLPAACGEGTPSDGGAGHAGEGGAGGDTNPTGPGGSGGSGGSGPLADPAAPLFAGTSIPRFEITMTQESLDELSATPYEYVKGDLTVELDGETIALQNIGVRIKGRAGSFRSLDQKTAFLLKFDKFTKKQRFLGLEKLAINNMVQDPSMIHERVGYPLFHAMDVPAPRSAHATLHVNGEPFGLYAPVESTDNPGFLNTWFGSDKGNLYEGEYGSDLFVGLEGSFDQDNGDDIGFADLTELAQALDGMTNPDTFLTDVAPHIDVDEYLRFAATELYIGHWDGYANWRNNYFIYRRPSDDRWLFIPWGIDQTFSDHLDPFAAYGRIQEMCVASTPCRQRLAQTYEEVIARAAELDLVAQATALEPFLWDAVLDDHRKEVSDDAVASSIAATIHFLRNRPDSVQERLVCVDPSAIDADQDGFSGCGEDCNDNDPSVYPGAPEQCNLRDDDCDGVWDNDPSCPQCVTEAAPGGGTLAFCFQPRTWAAAEADCVAQGGHLISLHDQATRNLVVSRVNTIGGGTWWIGLHDQAQEGTFVWTDGSPLDYTDWASGEPNNYADDEHCVHLTGGGQWNDLFCTSDGRYVCRLP</sequence>
<evidence type="ECO:0000259" key="4">
    <source>
        <dbReference type="PROSITE" id="PS50041"/>
    </source>
</evidence>
<dbReference type="STRING" id="52.CMC5_017140"/>
<dbReference type="PROSITE" id="PS50041">
    <property type="entry name" value="C_TYPE_LECTIN_2"/>
    <property type="match status" value="1"/>
</dbReference>
<dbReference type="KEGG" id="ccro:CMC5_017140"/>
<evidence type="ECO:0000313" key="5">
    <source>
        <dbReference type="EMBL" id="AKT37573.1"/>
    </source>
</evidence>
<reference evidence="5 6" key="1">
    <citation type="submission" date="2015-07" db="EMBL/GenBank/DDBJ databases">
        <title>Genome analysis of myxobacterium Chondromyces crocatus Cm c5 reveals a high potential for natural compound synthesis and the genetic basis for the loss of fruiting body formation.</title>
        <authorList>
            <person name="Zaburannyi N."/>
            <person name="Bunk B."/>
            <person name="Maier J."/>
            <person name="Overmann J."/>
            <person name="Mueller R."/>
        </authorList>
    </citation>
    <scope>NUCLEOTIDE SEQUENCE [LARGE SCALE GENOMIC DNA]</scope>
    <source>
        <strain evidence="5 6">Cm c5</strain>
    </source>
</reference>
<dbReference type="InterPro" id="IPR018378">
    <property type="entry name" value="C-type_lectin_CS"/>
</dbReference>
<dbReference type="Pfam" id="PF11617">
    <property type="entry name" value="Cu-binding_MopE"/>
    <property type="match status" value="1"/>
</dbReference>
<name>A0A0K1EAI6_CHOCO</name>
<feature type="domain" description="C-type lectin" evidence="4">
    <location>
        <begin position="487"/>
        <end position="598"/>
    </location>
</feature>
<dbReference type="InterPro" id="IPR016187">
    <property type="entry name" value="CTDL_fold"/>
</dbReference>
<protein>
    <submittedName>
        <fullName evidence="5">Lectin C-type domain protein</fullName>
    </submittedName>
</protein>
<keyword evidence="1" id="KW-1015">Disulfide bond</keyword>
<evidence type="ECO:0000256" key="1">
    <source>
        <dbReference type="ARBA" id="ARBA00023157"/>
    </source>
</evidence>
<dbReference type="AlphaFoldDB" id="A0A0K1EAI6"/>
<proteinExistence type="predicted"/>
<feature type="chain" id="PRO_5005459132" evidence="3">
    <location>
        <begin position="21"/>
        <end position="600"/>
    </location>
</feature>
<evidence type="ECO:0000313" key="6">
    <source>
        <dbReference type="Proteomes" id="UP000067626"/>
    </source>
</evidence>
<gene>
    <name evidence="5" type="ORF">CMC5_017140</name>
</gene>
<keyword evidence="3" id="KW-0732">Signal</keyword>
<dbReference type="EMBL" id="CP012159">
    <property type="protein sequence ID" value="AKT37573.1"/>
    <property type="molecule type" value="Genomic_DNA"/>
</dbReference>
<dbReference type="SUPFAM" id="SSF56436">
    <property type="entry name" value="C-type lectin-like"/>
    <property type="match status" value="1"/>
</dbReference>
<dbReference type="RefSeq" id="WP_156338361.1">
    <property type="nucleotide sequence ID" value="NZ_CP012159.1"/>
</dbReference>
<dbReference type="Pfam" id="PF08757">
    <property type="entry name" value="CotH"/>
    <property type="match status" value="1"/>
</dbReference>
<feature type="region of interest" description="Disordered" evidence="2">
    <location>
        <begin position="26"/>
        <end position="65"/>
    </location>
</feature>
<dbReference type="Proteomes" id="UP000067626">
    <property type="component" value="Chromosome"/>
</dbReference>
<keyword evidence="6" id="KW-1185">Reference proteome</keyword>
<dbReference type="InterPro" id="IPR014867">
    <property type="entry name" value="Spore_coat_CotH_CotH2/3/7"/>
</dbReference>
<dbReference type="OrthoDB" id="258535at2"/>
<evidence type="ECO:0000256" key="3">
    <source>
        <dbReference type="SAM" id="SignalP"/>
    </source>
</evidence>
<feature type="compositionally biased region" description="Gly residues" evidence="2">
    <location>
        <begin position="28"/>
        <end position="59"/>
    </location>
</feature>
<dbReference type="PANTHER" id="PTHR40050:SF1">
    <property type="entry name" value="INNER SPORE COAT PROTEIN H"/>
    <property type="match status" value="1"/>
</dbReference>
<dbReference type="PANTHER" id="PTHR40050">
    <property type="entry name" value="INNER SPORE COAT PROTEIN H"/>
    <property type="match status" value="1"/>
</dbReference>